<evidence type="ECO:0000313" key="2">
    <source>
        <dbReference type="Proteomes" id="UP000652153"/>
    </source>
</evidence>
<keyword evidence="2" id="KW-1185">Reference proteome</keyword>
<name>A0ABQ1ZGN2_9BACL</name>
<reference evidence="2" key="1">
    <citation type="journal article" date="2019" name="Int. J. Syst. Evol. Microbiol.">
        <title>The Global Catalogue of Microorganisms (GCM) 10K type strain sequencing project: providing services to taxonomists for standard genome sequencing and annotation.</title>
        <authorList>
            <consortium name="The Broad Institute Genomics Platform"/>
            <consortium name="The Broad Institute Genome Sequencing Center for Infectious Disease"/>
            <person name="Wu L."/>
            <person name="Ma J."/>
        </authorList>
    </citation>
    <scope>NUCLEOTIDE SEQUENCE [LARGE SCALE GENOMIC DNA]</scope>
    <source>
        <strain evidence="2">CGMCC 1.12770</strain>
    </source>
</reference>
<organism evidence="1 2">
    <name type="scientific">Paenibacillus silvae</name>
    <dbReference type="NCBI Taxonomy" id="1325358"/>
    <lineage>
        <taxon>Bacteria</taxon>
        <taxon>Bacillati</taxon>
        <taxon>Bacillota</taxon>
        <taxon>Bacilli</taxon>
        <taxon>Bacillales</taxon>
        <taxon>Paenibacillaceae</taxon>
        <taxon>Paenibacillus</taxon>
    </lineage>
</organism>
<protein>
    <submittedName>
        <fullName evidence="1">Uncharacterized protein</fullName>
    </submittedName>
</protein>
<accession>A0ABQ1ZGN2</accession>
<sequence>MRVLLQIIVRCVFTSRYDSYVSKTNLTNKKRPVYWFVVNRRQDVKSESLFLEYDA</sequence>
<dbReference type="EMBL" id="BMFU01000008">
    <property type="protein sequence ID" value="GGH65651.1"/>
    <property type="molecule type" value="Genomic_DNA"/>
</dbReference>
<proteinExistence type="predicted"/>
<gene>
    <name evidence="1" type="ORF">GCM10008014_45240</name>
</gene>
<evidence type="ECO:0000313" key="1">
    <source>
        <dbReference type="EMBL" id="GGH65651.1"/>
    </source>
</evidence>
<dbReference type="Proteomes" id="UP000652153">
    <property type="component" value="Unassembled WGS sequence"/>
</dbReference>
<comment type="caution">
    <text evidence="1">The sequence shown here is derived from an EMBL/GenBank/DDBJ whole genome shotgun (WGS) entry which is preliminary data.</text>
</comment>